<gene>
    <name evidence="1" type="ORF">SPELUC_LOCUS800</name>
</gene>
<feature type="non-terminal residue" evidence="1">
    <location>
        <position position="74"/>
    </location>
</feature>
<reference evidence="1" key="1">
    <citation type="submission" date="2021-06" db="EMBL/GenBank/DDBJ databases">
        <authorList>
            <person name="Kallberg Y."/>
            <person name="Tangrot J."/>
            <person name="Rosling A."/>
        </authorList>
    </citation>
    <scope>NUCLEOTIDE SEQUENCE</scope>
    <source>
        <strain evidence="1">28 12/20/2015</strain>
    </source>
</reference>
<keyword evidence="2" id="KW-1185">Reference proteome</keyword>
<organism evidence="1 2">
    <name type="scientific">Cetraspora pellucida</name>
    <dbReference type="NCBI Taxonomy" id="1433469"/>
    <lineage>
        <taxon>Eukaryota</taxon>
        <taxon>Fungi</taxon>
        <taxon>Fungi incertae sedis</taxon>
        <taxon>Mucoromycota</taxon>
        <taxon>Glomeromycotina</taxon>
        <taxon>Glomeromycetes</taxon>
        <taxon>Diversisporales</taxon>
        <taxon>Gigasporaceae</taxon>
        <taxon>Cetraspora</taxon>
    </lineage>
</organism>
<dbReference type="EMBL" id="CAJVPW010000348">
    <property type="protein sequence ID" value="CAG8451083.1"/>
    <property type="molecule type" value="Genomic_DNA"/>
</dbReference>
<evidence type="ECO:0000313" key="2">
    <source>
        <dbReference type="Proteomes" id="UP000789366"/>
    </source>
</evidence>
<name>A0ACA9K5M2_9GLOM</name>
<accession>A0ACA9K5M2</accession>
<proteinExistence type="predicted"/>
<sequence length="74" mass="8575">MYPWSEKLWKETIRICCEECNNIINETSTQSTHSNITSTNCYFASIFNDKNNNDDNSSANELDKYLDMPIVSKT</sequence>
<evidence type="ECO:0000313" key="1">
    <source>
        <dbReference type="EMBL" id="CAG8451083.1"/>
    </source>
</evidence>
<protein>
    <submittedName>
        <fullName evidence="1">9652_t:CDS:1</fullName>
    </submittedName>
</protein>
<comment type="caution">
    <text evidence="1">The sequence shown here is derived from an EMBL/GenBank/DDBJ whole genome shotgun (WGS) entry which is preliminary data.</text>
</comment>
<dbReference type="Proteomes" id="UP000789366">
    <property type="component" value="Unassembled WGS sequence"/>
</dbReference>